<feature type="region of interest" description="Disordered" evidence="2">
    <location>
        <begin position="103"/>
        <end position="222"/>
    </location>
</feature>
<keyword evidence="1" id="KW-0106">Calcium</keyword>
<dbReference type="SUPFAM" id="SSF47473">
    <property type="entry name" value="EF-hand"/>
    <property type="match status" value="1"/>
</dbReference>
<feature type="compositionally biased region" description="Acidic residues" evidence="2">
    <location>
        <begin position="784"/>
        <end position="793"/>
    </location>
</feature>
<feature type="compositionally biased region" description="Low complexity" evidence="2">
    <location>
        <begin position="438"/>
        <end position="462"/>
    </location>
</feature>
<feature type="region of interest" description="Disordered" evidence="2">
    <location>
        <begin position="1"/>
        <end position="27"/>
    </location>
</feature>
<dbReference type="InterPro" id="IPR011992">
    <property type="entry name" value="EF-hand-dom_pair"/>
</dbReference>
<feature type="compositionally biased region" description="Basic and acidic residues" evidence="2">
    <location>
        <begin position="556"/>
        <end position="571"/>
    </location>
</feature>
<accession>F0XW29</accession>
<dbReference type="EMBL" id="GL833120">
    <property type="protein sequence ID" value="EGB13042.1"/>
    <property type="molecule type" value="Genomic_DNA"/>
</dbReference>
<evidence type="ECO:0000256" key="1">
    <source>
        <dbReference type="ARBA" id="ARBA00022837"/>
    </source>
</evidence>
<feature type="region of interest" description="Disordered" evidence="2">
    <location>
        <begin position="877"/>
        <end position="924"/>
    </location>
</feature>
<protein>
    <recommendedName>
        <fullName evidence="3">EF-hand domain-containing protein</fullName>
    </recommendedName>
</protein>
<feature type="compositionally biased region" description="Basic and acidic residues" evidence="2">
    <location>
        <begin position="17"/>
        <end position="26"/>
    </location>
</feature>
<evidence type="ECO:0000313" key="4">
    <source>
        <dbReference type="EMBL" id="EGB13042.1"/>
    </source>
</evidence>
<feature type="region of interest" description="Disordered" evidence="2">
    <location>
        <begin position="474"/>
        <end position="501"/>
    </location>
</feature>
<name>F0XW29_AURAN</name>
<dbReference type="InterPro" id="IPR002048">
    <property type="entry name" value="EF_hand_dom"/>
</dbReference>
<feature type="domain" description="EF-hand" evidence="3">
    <location>
        <begin position="288"/>
        <end position="323"/>
    </location>
</feature>
<dbReference type="PROSITE" id="PS50222">
    <property type="entry name" value="EF_HAND_2"/>
    <property type="match status" value="1"/>
</dbReference>
<dbReference type="Proteomes" id="UP000002729">
    <property type="component" value="Unassembled WGS sequence"/>
</dbReference>
<organism evidence="5">
    <name type="scientific">Aureococcus anophagefferens</name>
    <name type="common">Harmful bloom alga</name>
    <dbReference type="NCBI Taxonomy" id="44056"/>
    <lineage>
        <taxon>Eukaryota</taxon>
        <taxon>Sar</taxon>
        <taxon>Stramenopiles</taxon>
        <taxon>Ochrophyta</taxon>
        <taxon>Pelagophyceae</taxon>
        <taxon>Pelagomonadales</taxon>
        <taxon>Pelagomonadaceae</taxon>
        <taxon>Aureococcus</taxon>
    </lineage>
</organism>
<dbReference type="CDD" id="cd00051">
    <property type="entry name" value="EFh"/>
    <property type="match status" value="1"/>
</dbReference>
<dbReference type="PROSITE" id="PS00018">
    <property type="entry name" value="EF_HAND_1"/>
    <property type="match status" value="1"/>
</dbReference>
<dbReference type="InterPro" id="IPR018247">
    <property type="entry name" value="EF_Hand_1_Ca_BS"/>
</dbReference>
<evidence type="ECO:0000313" key="5">
    <source>
        <dbReference type="Proteomes" id="UP000002729"/>
    </source>
</evidence>
<reference evidence="4 5" key="1">
    <citation type="journal article" date="2011" name="Proc. Natl. Acad. Sci. U.S.A.">
        <title>Niche of harmful alga Aureococcus anophagefferens revealed through ecogenomics.</title>
        <authorList>
            <person name="Gobler C.J."/>
            <person name="Berry D.L."/>
            <person name="Dyhrman S.T."/>
            <person name="Wilhelm S.W."/>
            <person name="Salamov A."/>
            <person name="Lobanov A.V."/>
            <person name="Zhang Y."/>
            <person name="Collier J.L."/>
            <person name="Wurch L.L."/>
            <person name="Kustka A.B."/>
            <person name="Dill B.D."/>
            <person name="Shah M."/>
            <person name="VerBerkmoes N.C."/>
            <person name="Kuo A."/>
            <person name="Terry A."/>
            <person name="Pangilinan J."/>
            <person name="Lindquist E.A."/>
            <person name="Lucas S."/>
            <person name="Paulsen I.T."/>
            <person name="Hattenrath-Lehmann T.K."/>
            <person name="Talmage S.C."/>
            <person name="Walker E.A."/>
            <person name="Koch F."/>
            <person name="Burson A.M."/>
            <person name="Marcoval M.A."/>
            <person name="Tang Y.Z."/>
            <person name="Lecleir G.R."/>
            <person name="Coyne K.J."/>
            <person name="Berg G.M."/>
            <person name="Bertrand E.M."/>
            <person name="Saito M.A."/>
            <person name="Gladyshev V.N."/>
            <person name="Grigoriev I.V."/>
        </authorList>
    </citation>
    <scope>NUCLEOTIDE SEQUENCE [LARGE SCALE GENOMIC DNA]</scope>
    <source>
        <strain evidence="5">CCMP 1984</strain>
    </source>
</reference>
<sequence>MPRGGGGSRSRASPTQHAEKLAEKEGGTSLMNINLMDVVELASTGSLDSTSLLSHGSAEKPAVDFMDKYRLPGRRGGPAPRLAARTAADLAALFFEARGRALQKSEDRRLERARRRAELAALQQAALSVPEVEDDDAGDAASSSSLEEVAEDPRSSARPAGGKKSTLRGSKARRSRRPSAHPGGADAARPSASAADVEADAKKAHEKSRKKDRQKKQKTWGKAAATLAEKVGVANIADHMEETEDGEFVLTDGMRARVAGLFDEMGGHAEEIGLAEFRMALIGLGLVLSEAESLDMFQAADTDEGGTLDVEEFTDVVAGVLTPFMEMKRMERSRSRPHSAGSKRSNRSRGSAGSQGKGLDGTEPPPPAEDDGGILREVLDRDAKVDAFRLNAARAFRAETARAADLLGRLRSRKRQETPGDMAHLAPAPAATNLPELARSASAAHARRAPPAADAPSRATAPQRLVADAAAALPSARAPAPAPRPQYPGAPQPVKREPRRPPWYDYEKLRRVLRPNSSSPACPTTSETWAEADLERDQLLIQRELVARLAPATPRGWDRASKPRRDPDERPATTMSGYTQPARPRKDESPWAAPFAGMHTLQNVHARLSGENAHGHHTISHAARLQAAAGIVGERFPSTTASSPRRELQAAEVTDCFRRLLASPGRATTAAGARRVSPRSVENHLAGTYAPDLRGMNARELRLMRKCVAFEEDVGVEAALRATGLPVEYRGRLTGLALAPVLRAALRAKAAARRAEAADADDYAQFAGPRPSPEDADAAAARDDAEEADEADDETVELVVKRMTRHHEKAQGKGQPLRAEHFYELVRRARDVFAVQPIKARLERGLCVPLDKPSPLCWANFNAPGARLVENPIPPELWRSAQSAPTGKRKKKPKAAAKEGAGEAAVAKGRGRASTGDANADTALRIRNEDIQYNQDSFEAIALRMESEQTDEGGAEAPTVY</sequence>
<evidence type="ECO:0000256" key="2">
    <source>
        <dbReference type="SAM" id="MobiDB-lite"/>
    </source>
</evidence>
<proteinExistence type="predicted"/>
<feature type="region of interest" description="Disordered" evidence="2">
    <location>
        <begin position="760"/>
        <end position="793"/>
    </location>
</feature>
<feature type="compositionally biased region" description="Pro residues" evidence="2">
    <location>
        <begin position="480"/>
        <end position="491"/>
    </location>
</feature>
<dbReference type="GeneID" id="20223122"/>
<feature type="region of interest" description="Disordered" evidence="2">
    <location>
        <begin position="552"/>
        <end position="592"/>
    </location>
</feature>
<gene>
    <name evidence="4" type="ORF">AURANDRAFT_60709</name>
</gene>
<dbReference type="Gene3D" id="1.10.238.10">
    <property type="entry name" value="EF-hand"/>
    <property type="match status" value="1"/>
</dbReference>
<feature type="region of interest" description="Disordered" evidence="2">
    <location>
        <begin position="410"/>
        <end position="462"/>
    </location>
</feature>
<feature type="compositionally biased region" description="Basic residues" evidence="2">
    <location>
        <begin position="204"/>
        <end position="219"/>
    </location>
</feature>
<dbReference type="InParanoid" id="F0XW29"/>
<dbReference type="GO" id="GO:0005509">
    <property type="term" value="F:calcium ion binding"/>
    <property type="evidence" value="ECO:0007669"/>
    <property type="project" value="InterPro"/>
</dbReference>
<evidence type="ECO:0000259" key="3">
    <source>
        <dbReference type="PROSITE" id="PS50222"/>
    </source>
</evidence>
<feature type="compositionally biased region" description="Basic residues" evidence="2">
    <location>
        <begin position="170"/>
        <end position="179"/>
    </location>
</feature>
<keyword evidence="5" id="KW-1185">Reference proteome</keyword>
<dbReference type="RefSeq" id="XP_009032649.1">
    <property type="nucleotide sequence ID" value="XM_009034401.1"/>
</dbReference>
<dbReference type="AlphaFoldDB" id="F0XW29"/>
<feature type="compositionally biased region" description="Low complexity" evidence="2">
    <location>
        <begin position="182"/>
        <end position="196"/>
    </location>
</feature>
<dbReference type="KEGG" id="aaf:AURANDRAFT_60709"/>
<dbReference type="OrthoDB" id="10688371at2759"/>
<feature type="region of interest" description="Disordered" evidence="2">
    <location>
        <begin position="327"/>
        <end position="373"/>
    </location>
</feature>